<dbReference type="InterPro" id="IPR028082">
    <property type="entry name" value="Peripla_BP_I"/>
</dbReference>
<feature type="domain" description="HTH lacI-type" evidence="5">
    <location>
        <begin position="13"/>
        <end position="67"/>
    </location>
</feature>
<dbReference type="PANTHER" id="PTHR30146">
    <property type="entry name" value="LACI-RELATED TRANSCRIPTIONAL REPRESSOR"/>
    <property type="match status" value="1"/>
</dbReference>
<evidence type="ECO:0000256" key="3">
    <source>
        <dbReference type="ARBA" id="ARBA00023163"/>
    </source>
</evidence>
<evidence type="ECO:0000313" key="7">
    <source>
        <dbReference type="Proteomes" id="UP001156389"/>
    </source>
</evidence>
<comment type="caution">
    <text evidence="6">The sequence shown here is derived from an EMBL/GenBank/DDBJ whole genome shotgun (WGS) entry which is preliminary data.</text>
</comment>
<evidence type="ECO:0000256" key="2">
    <source>
        <dbReference type="ARBA" id="ARBA00023125"/>
    </source>
</evidence>
<dbReference type="EMBL" id="JAJAGO010000006">
    <property type="protein sequence ID" value="MCT2591173.1"/>
    <property type="molecule type" value="Genomic_DNA"/>
</dbReference>
<dbReference type="CDD" id="cd06267">
    <property type="entry name" value="PBP1_LacI_sugar_binding-like"/>
    <property type="match status" value="1"/>
</dbReference>
<dbReference type="RefSeq" id="WP_260218499.1">
    <property type="nucleotide sequence ID" value="NZ_JAJAGO010000006.1"/>
</dbReference>
<feature type="compositionally biased region" description="Basic and acidic residues" evidence="4">
    <location>
        <begin position="1"/>
        <end position="15"/>
    </location>
</feature>
<dbReference type="PROSITE" id="PS00356">
    <property type="entry name" value="HTH_LACI_1"/>
    <property type="match status" value="1"/>
</dbReference>
<dbReference type="Proteomes" id="UP001156389">
    <property type="component" value="Unassembled WGS sequence"/>
</dbReference>
<keyword evidence="7" id="KW-1185">Reference proteome</keyword>
<name>A0ABT2JTI2_9ACTN</name>
<dbReference type="InterPro" id="IPR046335">
    <property type="entry name" value="LacI/GalR-like_sensor"/>
</dbReference>
<dbReference type="SUPFAM" id="SSF47413">
    <property type="entry name" value="lambda repressor-like DNA-binding domains"/>
    <property type="match status" value="1"/>
</dbReference>
<feature type="compositionally biased region" description="Gly residues" evidence="4">
    <location>
        <begin position="328"/>
        <end position="338"/>
    </location>
</feature>
<dbReference type="PANTHER" id="PTHR30146:SF109">
    <property type="entry name" value="HTH-TYPE TRANSCRIPTIONAL REGULATOR GALS"/>
    <property type="match status" value="1"/>
</dbReference>
<keyword evidence="1" id="KW-0805">Transcription regulation</keyword>
<evidence type="ECO:0000256" key="4">
    <source>
        <dbReference type="SAM" id="MobiDB-lite"/>
    </source>
</evidence>
<evidence type="ECO:0000313" key="6">
    <source>
        <dbReference type="EMBL" id="MCT2591173.1"/>
    </source>
</evidence>
<organism evidence="6 7">
    <name type="scientific">Streptomyces gossypii</name>
    <dbReference type="NCBI Taxonomy" id="2883101"/>
    <lineage>
        <taxon>Bacteria</taxon>
        <taxon>Bacillati</taxon>
        <taxon>Actinomycetota</taxon>
        <taxon>Actinomycetes</taxon>
        <taxon>Kitasatosporales</taxon>
        <taxon>Streptomycetaceae</taxon>
        <taxon>Streptomyces</taxon>
    </lineage>
</organism>
<feature type="region of interest" description="Disordered" evidence="4">
    <location>
        <begin position="328"/>
        <end position="347"/>
    </location>
</feature>
<proteinExistence type="predicted"/>
<dbReference type="CDD" id="cd01392">
    <property type="entry name" value="HTH_LacI"/>
    <property type="match status" value="1"/>
</dbReference>
<dbReference type="Pfam" id="PF00356">
    <property type="entry name" value="LacI"/>
    <property type="match status" value="1"/>
</dbReference>
<sequence length="359" mass="37869">MSRSDGRPERSRPTLEEVAAAAGVSRGTASRVVNGSHRVSDATRASVQEVVHRLGYVPNAAARSLVTRRAESVAFIVAETESRVFHEPFFGRLLRGASQGLAATGLQLVLVMAWTAGERSRVERYVHNGHVDGVLLSSLHGDDPLPERLAASGRPVVQAGRPWTPLRGVDYVDSDNVGGARTATEYLLRQGRRRIATIAGPQDMVPGVDRLTGYRAALRGSRAVPSGLVAQGDFSRESGERAMEELLARNPDVDAVLAASDLMALGALRVLRASGRRVPEDVAVIGYDDSEVARNAEPALTSVCQDMEQMGREMVRLLVGRLEAAPGGAGGQAGGDGAGAPAPSPPLVLPTELVVRASA</sequence>
<dbReference type="PROSITE" id="PS50932">
    <property type="entry name" value="HTH_LACI_2"/>
    <property type="match status" value="1"/>
</dbReference>
<dbReference type="Gene3D" id="1.10.260.40">
    <property type="entry name" value="lambda repressor-like DNA-binding domains"/>
    <property type="match status" value="1"/>
</dbReference>
<gene>
    <name evidence="6" type="ORF">LHJ74_14860</name>
</gene>
<protein>
    <submittedName>
        <fullName evidence="6">LacI family transcriptional regulator</fullName>
    </submittedName>
</protein>
<evidence type="ECO:0000259" key="5">
    <source>
        <dbReference type="PROSITE" id="PS50932"/>
    </source>
</evidence>
<reference evidence="6 7" key="1">
    <citation type="submission" date="2021-10" db="EMBL/GenBank/DDBJ databases">
        <title>Streptomyces gossypii sp. nov., isolated from soil collected from cotton field.</title>
        <authorList>
            <person name="Ge X."/>
            <person name="Chen X."/>
            <person name="Liu W."/>
        </authorList>
    </citation>
    <scope>NUCLEOTIDE SEQUENCE [LARGE SCALE GENOMIC DNA]</scope>
    <source>
        <strain evidence="6 7">N2-109</strain>
    </source>
</reference>
<keyword evidence="3" id="KW-0804">Transcription</keyword>
<accession>A0ABT2JTI2</accession>
<dbReference type="SUPFAM" id="SSF53822">
    <property type="entry name" value="Periplasmic binding protein-like I"/>
    <property type="match status" value="1"/>
</dbReference>
<keyword evidence="2" id="KW-0238">DNA-binding</keyword>
<dbReference type="InterPro" id="IPR000843">
    <property type="entry name" value="HTH_LacI"/>
</dbReference>
<dbReference type="InterPro" id="IPR010982">
    <property type="entry name" value="Lambda_DNA-bd_dom_sf"/>
</dbReference>
<feature type="region of interest" description="Disordered" evidence="4">
    <location>
        <begin position="1"/>
        <end position="20"/>
    </location>
</feature>
<evidence type="ECO:0000256" key="1">
    <source>
        <dbReference type="ARBA" id="ARBA00023015"/>
    </source>
</evidence>
<dbReference type="Gene3D" id="3.40.50.2300">
    <property type="match status" value="2"/>
</dbReference>
<dbReference type="SMART" id="SM00354">
    <property type="entry name" value="HTH_LACI"/>
    <property type="match status" value="1"/>
</dbReference>
<dbReference type="Pfam" id="PF13377">
    <property type="entry name" value="Peripla_BP_3"/>
    <property type="match status" value="1"/>
</dbReference>